<reference evidence="7 8" key="1">
    <citation type="submission" date="2020-06" db="EMBL/GenBank/DDBJ databases">
        <title>Transcriptomic and genomic resources for Thalictrum thalictroides and T. hernandezii: Facilitating candidate gene discovery in an emerging model plant lineage.</title>
        <authorList>
            <person name="Arias T."/>
            <person name="Riano-Pachon D.M."/>
            <person name="Di Stilio V.S."/>
        </authorList>
    </citation>
    <scope>NUCLEOTIDE SEQUENCE [LARGE SCALE GENOMIC DNA]</scope>
    <source>
        <strain evidence="8">cv. WT478/WT964</strain>
        <tissue evidence="7">Leaves</tissue>
    </source>
</reference>
<dbReference type="Gene3D" id="1.20.5.4130">
    <property type="match status" value="1"/>
</dbReference>
<keyword evidence="1" id="KW-0677">Repeat</keyword>
<comment type="caution">
    <text evidence="7">The sequence shown here is derived from an EMBL/GenBank/DDBJ whole genome shotgun (WGS) entry which is preliminary data.</text>
</comment>
<dbReference type="InterPro" id="IPR041118">
    <property type="entry name" value="Rx_N"/>
</dbReference>
<protein>
    <submittedName>
        <fullName evidence="7">Disease resistance protein rga2</fullName>
    </submittedName>
</protein>
<dbReference type="GO" id="GO:0000166">
    <property type="term" value="F:nucleotide binding"/>
    <property type="evidence" value="ECO:0007669"/>
    <property type="project" value="UniProtKB-KW"/>
</dbReference>
<feature type="signal peptide" evidence="4">
    <location>
        <begin position="1"/>
        <end position="15"/>
    </location>
</feature>
<keyword evidence="3" id="KW-0611">Plant defense</keyword>
<dbReference type="AlphaFoldDB" id="A0A7J6V0N0"/>
<evidence type="ECO:0000256" key="3">
    <source>
        <dbReference type="ARBA" id="ARBA00022821"/>
    </source>
</evidence>
<accession>A0A7J6V0N0</accession>
<organism evidence="7 8">
    <name type="scientific">Thalictrum thalictroides</name>
    <name type="common">Rue-anemone</name>
    <name type="synonym">Anemone thalictroides</name>
    <dbReference type="NCBI Taxonomy" id="46969"/>
    <lineage>
        <taxon>Eukaryota</taxon>
        <taxon>Viridiplantae</taxon>
        <taxon>Streptophyta</taxon>
        <taxon>Embryophyta</taxon>
        <taxon>Tracheophyta</taxon>
        <taxon>Spermatophyta</taxon>
        <taxon>Magnoliopsida</taxon>
        <taxon>Ranunculales</taxon>
        <taxon>Ranunculaceae</taxon>
        <taxon>Thalictroideae</taxon>
        <taxon>Thalictrum</taxon>
    </lineage>
</organism>
<keyword evidence="8" id="KW-1185">Reference proteome</keyword>
<evidence type="ECO:0000256" key="4">
    <source>
        <dbReference type="SAM" id="SignalP"/>
    </source>
</evidence>
<evidence type="ECO:0000256" key="1">
    <source>
        <dbReference type="ARBA" id="ARBA00022737"/>
    </source>
</evidence>
<dbReference type="PANTHER" id="PTHR47186">
    <property type="entry name" value="LEUCINE-RICH REPEAT-CONTAINING PROTEIN 57"/>
    <property type="match status" value="1"/>
</dbReference>
<dbReference type="OrthoDB" id="1303418at2759"/>
<feature type="domain" description="R13L1/DRL21-like LRR repeat region" evidence="6">
    <location>
        <begin position="301"/>
        <end position="426"/>
    </location>
</feature>
<evidence type="ECO:0000256" key="2">
    <source>
        <dbReference type="ARBA" id="ARBA00022741"/>
    </source>
</evidence>
<keyword evidence="4" id="KW-0732">Signal</keyword>
<dbReference type="Proteomes" id="UP000554482">
    <property type="component" value="Unassembled WGS sequence"/>
</dbReference>
<gene>
    <name evidence="7" type="ORF">FRX31_031917</name>
</gene>
<evidence type="ECO:0000259" key="5">
    <source>
        <dbReference type="Pfam" id="PF18052"/>
    </source>
</evidence>
<name>A0A7J6V0N0_THATH</name>
<dbReference type="Pfam" id="PF25019">
    <property type="entry name" value="LRR_R13L1-DRL21"/>
    <property type="match status" value="1"/>
</dbReference>
<dbReference type="Gene3D" id="3.80.10.10">
    <property type="entry name" value="Ribonuclease Inhibitor"/>
    <property type="match status" value="1"/>
</dbReference>
<evidence type="ECO:0000313" key="8">
    <source>
        <dbReference type="Proteomes" id="UP000554482"/>
    </source>
</evidence>
<keyword evidence="2" id="KW-0547">Nucleotide-binding</keyword>
<evidence type="ECO:0000259" key="6">
    <source>
        <dbReference type="Pfam" id="PF25019"/>
    </source>
</evidence>
<dbReference type="InterPro" id="IPR032675">
    <property type="entry name" value="LRR_dom_sf"/>
</dbReference>
<dbReference type="EMBL" id="JABWDY010039996">
    <property type="protein sequence ID" value="KAF5178494.1"/>
    <property type="molecule type" value="Genomic_DNA"/>
</dbReference>
<dbReference type="PANTHER" id="PTHR47186:SF3">
    <property type="entry name" value="OS09G0267800 PROTEIN"/>
    <property type="match status" value="1"/>
</dbReference>
<feature type="chain" id="PRO_5029865848" evidence="4">
    <location>
        <begin position="16"/>
        <end position="550"/>
    </location>
</feature>
<sequence>MVYWLLSCFVSATLQVLLEKLTDFGIKTCESFSGVDDKLHKLRRTLTRVQTSLQDAEEKQIIDMAWQILLLDLEKVAFEADDLIDEVAYKVSKFEGGVHRRHKNQVNKFLLSLFDNTSAPNMNVIQVKLDGMLRELTQLCVRDLVQQKHLDMIANKLQSTSLADESQVFGREIDKTNVINTFVVREGMSVINYVPILVIVGEKYVIHDVAHDLAQAVSGEKFLRVEETGDSLINTNIRHLSLVCEKIQVVASEASRCRLKSLRHLELDGNYHLCSMPPGIGNLTGLQTVSEFIVGPERGQMKELKNMNNIRGSLCIRQLEELSNPEEALEANLANKKYLDRLKLQWTSTVDERTDEHVLDKLITSPLKSLEVLTLSGYGGRMFPKWVSNPLFSKLTTICFDKCKNCCLLPPLGQLPELKSLKIVGMHELECFDEMFQLLEILELRDMLNLRLWVRLENDMPLLRELTIVNCPRMVTLPSLHYLRSLEKLELESCPQIPSLSEDRLSSSVQFLIIQDCNMVSERCKENGGVDWMKIEHIPYIEIDDHIVRE</sequence>
<feature type="domain" description="Disease resistance N-terminal" evidence="5">
    <location>
        <begin position="14"/>
        <end position="100"/>
    </location>
</feature>
<evidence type="ECO:0000313" key="7">
    <source>
        <dbReference type="EMBL" id="KAF5178494.1"/>
    </source>
</evidence>
<dbReference type="GO" id="GO:0006952">
    <property type="term" value="P:defense response"/>
    <property type="evidence" value="ECO:0007669"/>
    <property type="project" value="UniProtKB-KW"/>
</dbReference>
<dbReference type="SUPFAM" id="SSF52058">
    <property type="entry name" value="L domain-like"/>
    <property type="match status" value="1"/>
</dbReference>
<dbReference type="InterPro" id="IPR056789">
    <property type="entry name" value="LRR_R13L1-DRL21"/>
</dbReference>
<dbReference type="Pfam" id="PF18052">
    <property type="entry name" value="Rx_N"/>
    <property type="match status" value="1"/>
</dbReference>
<proteinExistence type="predicted"/>